<gene>
    <name evidence="1" type="ORF">D8674_029827</name>
</gene>
<reference evidence="1 2" key="1">
    <citation type="submission" date="2019-09" db="EMBL/GenBank/DDBJ databases">
        <authorList>
            <person name="Ou C."/>
        </authorList>
    </citation>
    <scope>NUCLEOTIDE SEQUENCE [LARGE SCALE GENOMIC DNA]</scope>
    <source>
        <strain evidence="1">S2</strain>
        <tissue evidence="1">Leaf</tissue>
    </source>
</reference>
<dbReference type="AlphaFoldDB" id="A0A5N5I7G4"/>
<dbReference type="EMBL" id="SMOL01000120">
    <property type="protein sequence ID" value="KAB2633580.1"/>
    <property type="molecule type" value="Genomic_DNA"/>
</dbReference>
<name>A0A5N5I7G4_9ROSA</name>
<keyword evidence="1" id="KW-0547">Nucleotide-binding</keyword>
<sequence>MISMWKKNVHRGRIKQCKSLGNIHLTNVTYKANYPSTHEHPQNLNIQTLTHFLKLSQLSQKNMGEASTPIDLATFLEIPADKKPQIATATHAHPRMISPVWRLSPSHNGSTLYDSYEFRAVTHQLNKAMQASKASSSSRYMYCFNSPMYRQGLSRIVKVRAKKPKIKLCPPRLSCVATGDQKPSARPAGAVTKGFVARAWRKLKQGILKNKQKNEG</sequence>
<reference evidence="2" key="2">
    <citation type="submission" date="2019-10" db="EMBL/GenBank/DDBJ databases">
        <title>A de novo genome assembly of a pear dwarfing rootstock.</title>
        <authorList>
            <person name="Wang F."/>
            <person name="Wang J."/>
            <person name="Li S."/>
            <person name="Zhang Y."/>
            <person name="Fang M."/>
            <person name="Ma L."/>
            <person name="Zhao Y."/>
            <person name="Jiang S."/>
        </authorList>
    </citation>
    <scope>NUCLEOTIDE SEQUENCE [LARGE SCALE GENOMIC DNA]</scope>
</reference>
<dbReference type="Proteomes" id="UP000327157">
    <property type="component" value="Chromosome 6"/>
</dbReference>
<keyword evidence="1" id="KW-0067">ATP-binding</keyword>
<keyword evidence="2" id="KW-1185">Reference proteome</keyword>
<dbReference type="OrthoDB" id="1305044at2759"/>
<protein>
    <submittedName>
        <fullName evidence="1">ATP-binding cassette sub-family D member 4</fullName>
    </submittedName>
</protein>
<reference evidence="1 2" key="3">
    <citation type="submission" date="2019-11" db="EMBL/GenBank/DDBJ databases">
        <title>A de novo genome assembly of a pear dwarfing rootstock.</title>
        <authorList>
            <person name="Wang F."/>
            <person name="Wang J."/>
            <person name="Li S."/>
            <person name="Zhang Y."/>
            <person name="Fang M."/>
            <person name="Ma L."/>
            <person name="Zhao Y."/>
            <person name="Jiang S."/>
        </authorList>
    </citation>
    <scope>NUCLEOTIDE SEQUENCE [LARGE SCALE GENOMIC DNA]</scope>
    <source>
        <strain evidence="1">S2</strain>
        <tissue evidence="1">Leaf</tissue>
    </source>
</reference>
<evidence type="ECO:0000313" key="2">
    <source>
        <dbReference type="Proteomes" id="UP000327157"/>
    </source>
</evidence>
<organism evidence="1 2">
    <name type="scientific">Pyrus ussuriensis x Pyrus communis</name>
    <dbReference type="NCBI Taxonomy" id="2448454"/>
    <lineage>
        <taxon>Eukaryota</taxon>
        <taxon>Viridiplantae</taxon>
        <taxon>Streptophyta</taxon>
        <taxon>Embryophyta</taxon>
        <taxon>Tracheophyta</taxon>
        <taxon>Spermatophyta</taxon>
        <taxon>Magnoliopsida</taxon>
        <taxon>eudicotyledons</taxon>
        <taxon>Gunneridae</taxon>
        <taxon>Pentapetalae</taxon>
        <taxon>rosids</taxon>
        <taxon>fabids</taxon>
        <taxon>Rosales</taxon>
        <taxon>Rosaceae</taxon>
        <taxon>Amygdaloideae</taxon>
        <taxon>Maleae</taxon>
        <taxon>Pyrus</taxon>
    </lineage>
</organism>
<proteinExistence type="predicted"/>
<evidence type="ECO:0000313" key="1">
    <source>
        <dbReference type="EMBL" id="KAB2633580.1"/>
    </source>
</evidence>
<accession>A0A5N5I7G4</accession>
<comment type="caution">
    <text evidence="1">The sequence shown here is derived from an EMBL/GenBank/DDBJ whole genome shotgun (WGS) entry which is preliminary data.</text>
</comment>
<dbReference type="GO" id="GO:0005524">
    <property type="term" value="F:ATP binding"/>
    <property type="evidence" value="ECO:0007669"/>
    <property type="project" value="UniProtKB-KW"/>
</dbReference>